<evidence type="ECO:0000313" key="2">
    <source>
        <dbReference type="Proteomes" id="UP000533905"/>
    </source>
</evidence>
<name>A0A7Y2JYP1_9BURK</name>
<dbReference type="Proteomes" id="UP000533905">
    <property type="component" value="Unassembled WGS sequence"/>
</dbReference>
<sequence>MANTRTAVNSLPVALALISAAHRTAVLAHPQWIDMARDPDPARQLAWMVEQGLLTYDELDDLQTFDPESSEQDRIVEEAYAMLGQYNALANCGLLHHLCP</sequence>
<organism evidence="1 2">
    <name type="scientific">Telluria aromaticivorans</name>
    <dbReference type="NCBI Taxonomy" id="2725995"/>
    <lineage>
        <taxon>Bacteria</taxon>
        <taxon>Pseudomonadati</taxon>
        <taxon>Pseudomonadota</taxon>
        <taxon>Betaproteobacteria</taxon>
        <taxon>Burkholderiales</taxon>
        <taxon>Oxalobacteraceae</taxon>
        <taxon>Telluria group</taxon>
        <taxon>Telluria</taxon>
    </lineage>
</organism>
<gene>
    <name evidence="1" type="ORF">HGB41_10425</name>
</gene>
<evidence type="ECO:0000313" key="1">
    <source>
        <dbReference type="EMBL" id="NNG23407.1"/>
    </source>
</evidence>
<keyword evidence="2" id="KW-1185">Reference proteome</keyword>
<dbReference type="RefSeq" id="WP_171083943.1">
    <property type="nucleotide sequence ID" value="NZ_JABAIV010000003.1"/>
</dbReference>
<proteinExistence type="predicted"/>
<protein>
    <submittedName>
        <fullName evidence="1">Uncharacterized protein</fullName>
    </submittedName>
</protein>
<comment type="caution">
    <text evidence="1">The sequence shown here is derived from an EMBL/GenBank/DDBJ whole genome shotgun (WGS) entry which is preliminary data.</text>
</comment>
<dbReference type="EMBL" id="JABAIV010000003">
    <property type="protein sequence ID" value="NNG23407.1"/>
    <property type="molecule type" value="Genomic_DNA"/>
</dbReference>
<dbReference type="AlphaFoldDB" id="A0A7Y2JYP1"/>
<reference evidence="1 2" key="1">
    <citation type="submission" date="2020-04" db="EMBL/GenBank/DDBJ databases">
        <title>Massilia sp. nov., a cold adapted bacteria isolated from Arctic soil.</title>
        <authorList>
            <person name="Son J."/>
            <person name="Ka J.-O."/>
        </authorList>
    </citation>
    <scope>NUCLEOTIDE SEQUENCE [LARGE SCALE GENOMIC DNA]</scope>
    <source>
        <strain evidence="1 2">ML15P13</strain>
    </source>
</reference>
<accession>A0A7Y2JYP1</accession>